<dbReference type="RefSeq" id="WP_105330963.1">
    <property type="nucleotide sequence ID" value="NZ_PUHY01000012.1"/>
</dbReference>
<dbReference type="EMBL" id="PUHY01000012">
    <property type="protein sequence ID" value="PQO31950.1"/>
    <property type="molecule type" value="Genomic_DNA"/>
</dbReference>
<feature type="domain" description="DUF1559" evidence="3">
    <location>
        <begin position="33"/>
        <end position="386"/>
    </location>
</feature>
<sequence length="404" mass="44106">MNRNYRRGFTLVELLVVIAIIGVLIALLLPAVQQAREAARRMSCANNLAQLILSVHNYEATNNFFPAGSINDTGPIRNAPVGYHHNWISAILPYMGDSTTYDHIDFKKSVYDKAQNGPRELELDFLNCPSSPWNRANDKVSVSQYVGIHNHCELPINTTNSGVFILNKNLTTNDVSDGLAFTLFLSETLIEPSSNLGWLSGTRATLRNTGTPPNQGSAIPLPNVFTSKEWLNTLDLTPAEVDFGIDFSEYASDDAEDEYLDEDEYDEAMMGMRSMDADDDDDIEAEGDAAEGETTDKEQATDEESTDEDAPGEPKEETKKWTEADFMDFAASGAPAFATGGGQVFGVIPNDPALYVGGLSSYHPGGINTAFGDGGVRFITNTIDPEAFYQLGHRADGKLRKGGY</sequence>
<dbReference type="Proteomes" id="UP000238322">
    <property type="component" value="Unassembled WGS sequence"/>
</dbReference>
<protein>
    <recommendedName>
        <fullName evidence="3">DUF1559 domain-containing protein</fullName>
    </recommendedName>
</protein>
<dbReference type="SUPFAM" id="SSF54523">
    <property type="entry name" value="Pili subunits"/>
    <property type="match status" value="1"/>
</dbReference>
<dbReference type="InterPro" id="IPR012902">
    <property type="entry name" value="N_methyl_site"/>
</dbReference>
<reference evidence="4 5" key="1">
    <citation type="submission" date="2018-02" db="EMBL/GenBank/DDBJ databases">
        <title>Comparative genomes isolates from brazilian mangrove.</title>
        <authorList>
            <person name="Araujo J.E."/>
            <person name="Taketani R.G."/>
            <person name="Silva M.C.P."/>
            <person name="Loureco M.V."/>
            <person name="Andreote F.D."/>
        </authorList>
    </citation>
    <scope>NUCLEOTIDE SEQUENCE [LARGE SCALE GENOMIC DNA]</scope>
    <source>
        <strain evidence="4 5">Hex-1 MGV</strain>
    </source>
</reference>
<dbReference type="NCBIfam" id="TIGR04294">
    <property type="entry name" value="pre_pil_HX9DG"/>
    <property type="match status" value="1"/>
</dbReference>
<feature type="transmembrane region" description="Helical" evidence="2">
    <location>
        <begin position="12"/>
        <end position="32"/>
    </location>
</feature>
<evidence type="ECO:0000259" key="3">
    <source>
        <dbReference type="Pfam" id="PF07596"/>
    </source>
</evidence>
<dbReference type="Gene3D" id="3.30.700.10">
    <property type="entry name" value="Glycoprotein, Type 4 Pilin"/>
    <property type="match status" value="1"/>
</dbReference>
<dbReference type="NCBIfam" id="TIGR02532">
    <property type="entry name" value="IV_pilin_GFxxxE"/>
    <property type="match status" value="1"/>
</dbReference>
<evidence type="ECO:0000313" key="5">
    <source>
        <dbReference type="Proteomes" id="UP000238322"/>
    </source>
</evidence>
<feature type="compositionally biased region" description="Acidic residues" evidence="1">
    <location>
        <begin position="301"/>
        <end position="311"/>
    </location>
</feature>
<dbReference type="Pfam" id="PF07963">
    <property type="entry name" value="N_methyl"/>
    <property type="match status" value="1"/>
</dbReference>
<evidence type="ECO:0000313" key="4">
    <source>
        <dbReference type="EMBL" id="PQO31950.1"/>
    </source>
</evidence>
<dbReference type="Pfam" id="PF07596">
    <property type="entry name" value="SBP_bac_10"/>
    <property type="match status" value="1"/>
</dbReference>
<keyword evidence="2" id="KW-0812">Transmembrane</keyword>
<dbReference type="InterPro" id="IPR011453">
    <property type="entry name" value="DUF1559"/>
</dbReference>
<evidence type="ECO:0000256" key="1">
    <source>
        <dbReference type="SAM" id="MobiDB-lite"/>
    </source>
</evidence>
<evidence type="ECO:0000256" key="2">
    <source>
        <dbReference type="SAM" id="Phobius"/>
    </source>
</evidence>
<name>A0A2S8FIS9_9BACT</name>
<dbReference type="OrthoDB" id="255848at2"/>
<dbReference type="InterPro" id="IPR027558">
    <property type="entry name" value="Pre_pil_HX9DG_C"/>
</dbReference>
<dbReference type="InterPro" id="IPR045584">
    <property type="entry name" value="Pilin-like"/>
</dbReference>
<keyword evidence="2" id="KW-1133">Transmembrane helix</keyword>
<keyword evidence="2" id="KW-0472">Membrane</keyword>
<comment type="caution">
    <text evidence="4">The sequence shown here is derived from an EMBL/GenBank/DDBJ whole genome shotgun (WGS) entry which is preliminary data.</text>
</comment>
<dbReference type="PANTHER" id="PTHR30093">
    <property type="entry name" value="GENERAL SECRETION PATHWAY PROTEIN G"/>
    <property type="match status" value="1"/>
</dbReference>
<dbReference type="PANTHER" id="PTHR30093:SF2">
    <property type="entry name" value="TYPE II SECRETION SYSTEM PROTEIN H"/>
    <property type="match status" value="1"/>
</dbReference>
<accession>A0A2S8FIS9</accession>
<organism evidence="4 5">
    <name type="scientific">Blastopirellula marina</name>
    <dbReference type="NCBI Taxonomy" id="124"/>
    <lineage>
        <taxon>Bacteria</taxon>
        <taxon>Pseudomonadati</taxon>
        <taxon>Planctomycetota</taxon>
        <taxon>Planctomycetia</taxon>
        <taxon>Pirellulales</taxon>
        <taxon>Pirellulaceae</taxon>
        <taxon>Blastopirellula</taxon>
    </lineage>
</organism>
<dbReference type="AlphaFoldDB" id="A0A2S8FIS9"/>
<proteinExistence type="predicted"/>
<dbReference type="PROSITE" id="PS00409">
    <property type="entry name" value="PROKAR_NTER_METHYL"/>
    <property type="match status" value="1"/>
</dbReference>
<feature type="region of interest" description="Disordered" evidence="1">
    <location>
        <begin position="277"/>
        <end position="318"/>
    </location>
</feature>
<feature type="compositionally biased region" description="Acidic residues" evidence="1">
    <location>
        <begin position="277"/>
        <end position="293"/>
    </location>
</feature>
<gene>
    <name evidence="4" type="ORF">C5Y83_17000</name>
</gene>